<dbReference type="PANTHER" id="PTHR43595:SF2">
    <property type="entry name" value="SMALL RIBOSOMAL SUBUNIT PROTEIN MS42"/>
    <property type="match status" value="1"/>
</dbReference>
<keyword evidence="5" id="KW-0732">Signal</keyword>
<keyword evidence="4" id="KW-0560">Oxidoreductase</keyword>
<dbReference type="PANTHER" id="PTHR43595">
    <property type="entry name" value="37S RIBOSOMAL PROTEIN S26, MITOCHONDRIAL"/>
    <property type="match status" value="1"/>
</dbReference>
<dbReference type="InterPro" id="IPR019833">
    <property type="entry name" value="Mn/Fe_SOD_BS"/>
</dbReference>
<evidence type="ECO:0000256" key="2">
    <source>
        <dbReference type="ARBA" id="ARBA00012682"/>
    </source>
</evidence>
<evidence type="ECO:0000256" key="3">
    <source>
        <dbReference type="ARBA" id="ARBA00022723"/>
    </source>
</evidence>
<dbReference type="Gene3D" id="1.10.287.990">
    <property type="entry name" value="Fe,Mn superoxide dismutase (SOD) domain"/>
    <property type="match status" value="1"/>
</dbReference>
<comment type="caution">
    <text evidence="7">The sequence shown here is derived from an EMBL/GenBank/DDBJ whole genome shotgun (WGS) entry which is preliminary data.</text>
</comment>
<dbReference type="InterPro" id="IPR036314">
    <property type="entry name" value="SOD_C_sf"/>
</dbReference>
<dbReference type="GO" id="GO:0004784">
    <property type="term" value="F:superoxide dismutase activity"/>
    <property type="evidence" value="ECO:0007669"/>
    <property type="project" value="UniProtKB-EC"/>
</dbReference>
<evidence type="ECO:0000256" key="1">
    <source>
        <dbReference type="ARBA" id="ARBA00008714"/>
    </source>
</evidence>
<gene>
    <name evidence="7" type="ORF">NP493_44g02015</name>
</gene>
<sequence>MANPVIVSVVILLTTSVIATTPPPFEAITKRVVFYGMPQLRYGLEELEPFMSETTAKEHYFGIHFLYLTKMNNILQDWRRKDRNDPLSRASIFEVIKKPDGIPEAYRETVLTDVGGFPNPKKETRRPTGRLIGYMTEAFGSFEGFKEQFNNATMSLFGSGYVWLVRKTFTKYSRLAIVSTTNEDNPLSRGMMPLLVIDLWEHAYYLKHSWKREQYLADFWSLVDWDNIADLEILPTGPFGHQFASQNDDNMATAGVLALAVVVIFTCCFADPTALAPPYYLTTLKTTYYILPVLRFNETELQPWLSEATYMEHVYGIHENYQTRMHTTLVAWRKDNPRSQLAHGPIIDVIKKLDAVPDEYRERVKVEVGGFINHCIVWGVMSPNKYDRAREPTGKILRDIERAFITVDMFRDQFTDEAMSFVGSEDSPFTQGYLPLLVLDMWEHAYYQMHVWKREQYIANWWKLVDWDYVAEMEEFWRTGRLPKPDSQKQEL</sequence>
<feature type="domain" description="Manganese/iron superoxide dismutase C-terminal" evidence="6">
    <location>
        <begin position="425"/>
        <end position="472"/>
    </location>
</feature>
<dbReference type="PROSITE" id="PS00088">
    <property type="entry name" value="SOD_MN"/>
    <property type="match status" value="2"/>
</dbReference>
<dbReference type="Pfam" id="PF02777">
    <property type="entry name" value="Sod_Fe_C"/>
    <property type="match status" value="2"/>
</dbReference>
<comment type="similarity">
    <text evidence="1">Belongs to the iron/manganese superoxide dismutase family.</text>
</comment>
<dbReference type="AlphaFoldDB" id="A0AAD9PBV7"/>
<dbReference type="GO" id="GO:0046872">
    <property type="term" value="F:metal ion binding"/>
    <property type="evidence" value="ECO:0007669"/>
    <property type="project" value="UniProtKB-KW"/>
</dbReference>
<evidence type="ECO:0000259" key="6">
    <source>
        <dbReference type="Pfam" id="PF02777"/>
    </source>
</evidence>
<evidence type="ECO:0000256" key="5">
    <source>
        <dbReference type="SAM" id="SignalP"/>
    </source>
</evidence>
<dbReference type="Proteomes" id="UP001209878">
    <property type="component" value="Unassembled WGS sequence"/>
</dbReference>
<organism evidence="7 8">
    <name type="scientific">Ridgeia piscesae</name>
    <name type="common">Tubeworm</name>
    <dbReference type="NCBI Taxonomy" id="27915"/>
    <lineage>
        <taxon>Eukaryota</taxon>
        <taxon>Metazoa</taxon>
        <taxon>Spiralia</taxon>
        <taxon>Lophotrochozoa</taxon>
        <taxon>Annelida</taxon>
        <taxon>Polychaeta</taxon>
        <taxon>Sedentaria</taxon>
        <taxon>Canalipalpata</taxon>
        <taxon>Sabellida</taxon>
        <taxon>Siboglinidae</taxon>
        <taxon>Ridgeia</taxon>
    </lineage>
</organism>
<keyword evidence="8" id="KW-1185">Reference proteome</keyword>
<dbReference type="EMBL" id="JAODUO010000044">
    <property type="protein sequence ID" value="KAK2191818.1"/>
    <property type="molecule type" value="Genomic_DNA"/>
</dbReference>
<evidence type="ECO:0000256" key="4">
    <source>
        <dbReference type="ARBA" id="ARBA00023002"/>
    </source>
</evidence>
<accession>A0AAD9PBV7</accession>
<name>A0AAD9PBV7_RIDPI</name>
<protein>
    <recommendedName>
        <fullName evidence="2">superoxide dismutase</fullName>
        <ecNumber evidence="2">1.15.1.1</ecNumber>
    </recommendedName>
</protein>
<evidence type="ECO:0000313" key="8">
    <source>
        <dbReference type="Proteomes" id="UP001209878"/>
    </source>
</evidence>
<dbReference type="PRINTS" id="PR01703">
    <property type="entry name" value="MNSODISMTASE"/>
</dbReference>
<evidence type="ECO:0000313" key="7">
    <source>
        <dbReference type="EMBL" id="KAK2191818.1"/>
    </source>
</evidence>
<dbReference type="EC" id="1.15.1.1" evidence="2"/>
<reference evidence="7" key="1">
    <citation type="journal article" date="2023" name="Mol. Biol. Evol.">
        <title>Third-Generation Sequencing Reveals the Adaptive Role of the Epigenome in Three Deep-Sea Polychaetes.</title>
        <authorList>
            <person name="Perez M."/>
            <person name="Aroh O."/>
            <person name="Sun Y."/>
            <person name="Lan Y."/>
            <person name="Juniper S.K."/>
            <person name="Young C.R."/>
            <person name="Angers B."/>
            <person name="Qian P.Y."/>
        </authorList>
    </citation>
    <scope>NUCLEOTIDE SEQUENCE</scope>
    <source>
        <strain evidence="7">R07B-5</strain>
    </source>
</reference>
<feature type="domain" description="Manganese/iron superoxide dismutase C-terminal" evidence="6">
    <location>
        <begin position="128"/>
        <end position="229"/>
    </location>
</feature>
<dbReference type="InterPro" id="IPR019832">
    <property type="entry name" value="Mn/Fe_SOD_C"/>
</dbReference>
<feature type="signal peptide" evidence="5">
    <location>
        <begin position="1"/>
        <end position="19"/>
    </location>
</feature>
<dbReference type="Gene3D" id="3.55.40.20">
    <property type="entry name" value="Iron/manganese superoxide dismutase, C-terminal domain"/>
    <property type="match status" value="2"/>
</dbReference>
<proteinExistence type="inferred from homology"/>
<dbReference type="InterPro" id="IPR001189">
    <property type="entry name" value="Mn/Fe_SOD"/>
</dbReference>
<keyword evidence="3" id="KW-0479">Metal-binding</keyword>
<dbReference type="GO" id="GO:0005737">
    <property type="term" value="C:cytoplasm"/>
    <property type="evidence" value="ECO:0007669"/>
    <property type="project" value="TreeGrafter"/>
</dbReference>
<dbReference type="InterPro" id="IPR036324">
    <property type="entry name" value="Mn/Fe_SOD_N_sf"/>
</dbReference>
<dbReference type="SUPFAM" id="SSF54719">
    <property type="entry name" value="Fe,Mn superoxide dismutase (SOD), C-terminal domain"/>
    <property type="match status" value="2"/>
</dbReference>
<dbReference type="SUPFAM" id="SSF46609">
    <property type="entry name" value="Fe,Mn superoxide dismutase (SOD), N-terminal domain"/>
    <property type="match status" value="2"/>
</dbReference>
<feature type="chain" id="PRO_5042033481" description="superoxide dismutase" evidence="5">
    <location>
        <begin position="20"/>
        <end position="492"/>
    </location>
</feature>